<reference evidence="1" key="1">
    <citation type="submission" date="2021-06" db="EMBL/GenBank/DDBJ databases">
        <authorList>
            <person name="Kallberg Y."/>
            <person name="Tangrot J."/>
            <person name="Rosling A."/>
        </authorList>
    </citation>
    <scope>NUCLEOTIDE SEQUENCE</scope>
    <source>
        <strain evidence="1">AZ414A</strain>
    </source>
</reference>
<dbReference type="EMBL" id="CAJVPK010002686">
    <property type="protein sequence ID" value="CAG8616788.1"/>
    <property type="molecule type" value="Genomic_DNA"/>
</dbReference>
<protein>
    <submittedName>
        <fullName evidence="1">4513_t:CDS:1</fullName>
    </submittedName>
</protein>
<keyword evidence="2" id="KW-1185">Reference proteome</keyword>
<gene>
    <name evidence="1" type="ORF">DEBURN_LOCUS10201</name>
</gene>
<organism evidence="1 2">
    <name type="scientific">Diversispora eburnea</name>
    <dbReference type="NCBI Taxonomy" id="1213867"/>
    <lineage>
        <taxon>Eukaryota</taxon>
        <taxon>Fungi</taxon>
        <taxon>Fungi incertae sedis</taxon>
        <taxon>Mucoromycota</taxon>
        <taxon>Glomeromycotina</taxon>
        <taxon>Glomeromycetes</taxon>
        <taxon>Diversisporales</taxon>
        <taxon>Diversisporaceae</taxon>
        <taxon>Diversispora</taxon>
    </lineage>
</organism>
<dbReference type="OrthoDB" id="2304381at2759"/>
<dbReference type="AlphaFoldDB" id="A0A9N9CWR7"/>
<evidence type="ECO:0000313" key="1">
    <source>
        <dbReference type="EMBL" id="CAG8616788.1"/>
    </source>
</evidence>
<name>A0A9N9CWR7_9GLOM</name>
<evidence type="ECO:0000313" key="2">
    <source>
        <dbReference type="Proteomes" id="UP000789706"/>
    </source>
</evidence>
<dbReference type="Proteomes" id="UP000789706">
    <property type="component" value="Unassembled WGS sequence"/>
</dbReference>
<accession>A0A9N9CWR7</accession>
<comment type="caution">
    <text evidence="1">The sequence shown here is derived from an EMBL/GenBank/DDBJ whole genome shotgun (WGS) entry which is preliminary data.</text>
</comment>
<proteinExistence type="predicted"/>
<sequence length="119" mass="13872">MSQEIYCPAGHSYNKNKYINTSTGICDSCIKEHFIQEVALKEINDSRHDISKFLKESNDTYDIDSKESQECFDWEKEIQNKVEKTPFTLGCNSRKSKECINLDNEDNITPKKIKKIKKD</sequence>